<dbReference type="EMBL" id="MTSD02000002">
    <property type="protein sequence ID" value="OOV87983.1"/>
    <property type="molecule type" value="Genomic_DNA"/>
</dbReference>
<reference evidence="11" key="1">
    <citation type="submission" date="2017-02" db="EMBL/GenBank/DDBJ databases">
        <title>Draft Genome Sequence of the Salt Water Bacterium Oceanospirillum linum ATCC 11336.</title>
        <authorList>
            <person name="Trachtenberg A.M."/>
            <person name="Carney J.G."/>
            <person name="Linnane J.D."/>
            <person name="Rheaume B.A."/>
            <person name="Pitts N.L."/>
            <person name="Mykles D.L."/>
            <person name="Maclea K.S."/>
        </authorList>
    </citation>
    <scope>NUCLEOTIDE SEQUENCE [LARGE SCALE GENOMIC DNA]</scope>
    <source>
        <strain evidence="11">ATCC 11336</strain>
    </source>
</reference>
<feature type="transmembrane region" description="Helical" evidence="10">
    <location>
        <begin position="139"/>
        <end position="156"/>
    </location>
</feature>
<feature type="transmembrane region" description="Helical" evidence="10">
    <location>
        <begin position="97"/>
        <end position="119"/>
    </location>
</feature>
<dbReference type="Pfam" id="PF01554">
    <property type="entry name" value="MatE"/>
    <property type="match status" value="2"/>
</dbReference>
<feature type="transmembrane region" description="Helical" evidence="10">
    <location>
        <begin position="360"/>
        <end position="383"/>
    </location>
</feature>
<keyword evidence="12" id="KW-1185">Reference proteome</keyword>
<evidence type="ECO:0000313" key="12">
    <source>
        <dbReference type="Proteomes" id="UP000190064"/>
    </source>
</evidence>
<gene>
    <name evidence="11" type="ORF">BTA35_0208000</name>
</gene>
<evidence type="ECO:0000256" key="7">
    <source>
        <dbReference type="ARBA" id="ARBA00023065"/>
    </source>
</evidence>
<feature type="transmembrane region" description="Helical" evidence="10">
    <location>
        <begin position="322"/>
        <end position="345"/>
    </location>
</feature>
<dbReference type="PANTHER" id="PTHR43298">
    <property type="entry name" value="MULTIDRUG RESISTANCE PROTEIN NORM-RELATED"/>
    <property type="match status" value="1"/>
</dbReference>
<keyword evidence="3" id="KW-0050">Antiport</keyword>
<dbReference type="PIRSF" id="PIRSF006603">
    <property type="entry name" value="DinF"/>
    <property type="match status" value="1"/>
</dbReference>
<evidence type="ECO:0000256" key="1">
    <source>
        <dbReference type="ARBA" id="ARBA00004429"/>
    </source>
</evidence>
<feature type="transmembrane region" description="Helical" evidence="10">
    <location>
        <begin position="249"/>
        <end position="273"/>
    </location>
</feature>
<accession>A0A1T1HDT7</accession>
<keyword evidence="4" id="KW-1003">Cell membrane</keyword>
<dbReference type="InterPro" id="IPR048279">
    <property type="entry name" value="MdtK-like"/>
</dbReference>
<feature type="transmembrane region" description="Helical" evidence="10">
    <location>
        <begin position="168"/>
        <end position="188"/>
    </location>
</feature>
<dbReference type="GO" id="GO:0006811">
    <property type="term" value="P:monoatomic ion transport"/>
    <property type="evidence" value="ECO:0007669"/>
    <property type="project" value="UniProtKB-KW"/>
</dbReference>
<keyword evidence="7" id="KW-0406">Ion transport</keyword>
<name>A0A1T1HDT7_OCELI</name>
<feature type="transmembrane region" description="Helical" evidence="10">
    <location>
        <begin position="53"/>
        <end position="76"/>
    </location>
</feature>
<feature type="transmembrane region" description="Helical" evidence="10">
    <location>
        <begin position="395"/>
        <end position="417"/>
    </location>
</feature>
<keyword evidence="6 10" id="KW-1133">Transmembrane helix</keyword>
<dbReference type="STRING" id="966.BTA35_0208000"/>
<keyword evidence="5 10" id="KW-0812">Transmembrane</keyword>
<feature type="transmembrane region" description="Helical" evidence="10">
    <location>
        <begin position="194"/>
        <end position="221"/>
    </location>
</feature>
<evidence type="ECO:0000256" key="10">
    <source>
        <dbReference type="SAM" id="Phobius"/>
    </source>
</evidence>
<evidence type="ECO:0000256" key="8">
    <source>
        <dbReference type="ARBA" id="ARBA00023136"/>
    </source>
</evidence>
<keyword evidence="8 10" id="KW-0472">Membrane</keyword>
<evidence type="ECO:0000256" key="6">
    <source>
        <dbReference type="ARBA" id="ARBA00022989"/>
    </source>
</evidence>
<dbReference type="GO" id="GO:0015297">
    <property type="term" value="F:antiporter activity"/>
    <property type="evidence" value="ECO:0007669"/>
    <property type="project" value="UniProtKB-KW"/>
</dbReference>
<dbReference type="InterPro" id="IPR002528">
    <property type="entry name" value="MATE_fam"/>
</dbReference>
<organism evidence="11 12">
    <name type="scientific">Oceanospirillum linum</name>
    <dbReference type="NCBI Taxonomy" id="966"/>
    <lineage>
        <taxon>Bacteria</taxon>
        <taxon>Pseudomonadati</taxon>
        <taxon>Pseudomonadota</taxon>
        <taxon>Gammaproteobacteria</taxon>
        <taxon>Oceanospirillales</taxon>
        <taxon>Oceanospirillaceae</taxon>
        <taxon>Oceanospirillum</taxon>
    </lineage>
</organism>
<evidence type="ECO:0000256" key="2">
    <source>
        <dbReference type="ARBA" id="ARBA00022448"/>
    </source>
</evidence>
<dbReference type="InterPro" id="IPR050222">
    <property type="entry name" value="MATE_MdtK"/>
</dbReference>
<dbReference type="AlphaFoldDB" id="A0A1T1HDT7"/>
<dbReference type="RefSeq" id="WP_160055332.1">
    <property type="nucleotide sequence ID" value="NZ_FXTS01000012.1"/>
</dbReference>
<proteinExistence type="predicted"/>
<protein>
    <recommendedName>
        <fullName evidence="9">Multidrug-efflux transporter</fullName>
    </recommendedName>
</protein>
<dbReference type="GO" id="GO:0005886">
    <property type="term" value="C:plasma membrane"/>
    <property type="evidence" value="ECO:0007669"/>
    <property type="project" value="UniProtKB-SubCell"/>
</dbReference>
<dbReference type="PANTHER" id="PTHR43298:SF2">
    <property type="entry name" value="FMN_FAD EXPORTER YEEO-RELATED"/>
    <property type="match status" value="1"/>
</dbReference>
<evidence type="ECO:0000256" key="3">
    <source>
        <dbReference type="ARBA" id="ARBA00022449"/>
    </source>
</evidence>
<dbReference type="NCBIfam" id="TIGR00797">
    <property type="entry name" value="matE"/>
    <property type="match status" value="1"/>
</dbReference>
<sequence length="456" mass="49321">MQIFAKKTFDAPHVLKEIKHLMVIALPIMGAQLAQSGMGVVDTLMVGRLGADHLAAVALGTSIWMPLFLFLSGVLLGITPFIAQWLGADTPSKVGPFAFQGFWLGLAISLISIVAMLFHTSILQLMSVPEHLLPLTSDYMLGIMIGFPALGFYQTMRSYTEGLGFTRPVLIISVGMLLFNLMANWILIYGMGPIPALGVMGCGFATAIAMWSSVLMLWLYIRLNHRYNETRLLDYPSMPRWGEIKKMSVVGIPIGVAIFFEVGLFTTIALFIARLGSTQIAAHQIALNVTSVTFMVPLSLAMALTVRVGNSVGAGGYQYGKYVSIIGAGCTVVASFFTAGIMYFLPEVIAELYTDQAEVVALAVTLLHLAAVFQISDALQVALSGALRGYKDTQIIMPITLFSYWIVGMGLGYVLSLTDLIVPAMGVAGFWYGLIAGLSMAAVLLGWRFFAINRLA</sequence>
<evidence type="ECO:0000313" key="11">
    <source>
        <dbReference type="EMBL" id="OOV87983.1"/>
    </source>
</evidence>
<evidence type="ECO:0000256" key="9">
    <source>
        <dbReference type="ARBA" id="ARBA00031636"/>
    </source>
</evidence>
<dbReference type="GO" id="GO:0042910">
    <property type="term" value="F:xenobiotic transmembrane transporter activity"/>
    <property type="evidence" value="ECO:0007669"/>
    <property type="project" value="InterPro"/>
</dbReference>
<keyword evidence="2" id="KW-0813">Transport</keyword>
<dbReference type="CDD" id="cd13131">
    <property type="entry name" value="MATE_NorM_like"/>
    <property type="match status" value="1"/>
</dbReference>
<feature type="transmembrane region" description="Helical" evidence="10">
    <location>
        <begin position="285"/>
        <end position="310"/>
    </location>
</feature>
<dbReference type="Proteomes" id="UP000190064">
    <property type="component" value="Unassembled WGS sequence"/>
</dbReference>
<comment type="caution">
    <text evidence="11">The sequence shown here is derived from an EMBL/GenBank/DDBJ whole genome shotgun (WGS) entry which is preliminary data.</text>
</comment>
<evidence type="ECO:0000256" key="4">
    <source>
        <dbReference type="ARBA" id="ARBA00022475"/>
    </source>
</evidence>
<comment type="subcellular location">
    <subcellularLocation>
        <location evidence="1">Cell inner membrane</location>
        <topology evidence="1">Multi-pass membrane protein</topology>
    </subcellularLocation>
</comment>
<evidence type="ECO:0000256" key="5">
    <source>
        <dbReference type="ARBA" id="ARBA00022692"/>
    </source>
</evidence>
<feature type="transmembrane region" description="Helical" evidence="10">
    <location>
        <begin position="429"/>
        <end position="450"/>
    </location>
</feature>